<evidence type="ECO:0000313" key="5">
    <source>
        <dbReference type="EMBL" id="TQD39009.1"/>
    </source>
</evidence>
<evidence type="ECO:0000313" key="6">
    <source>
        <dbReference type="Proteomes" id="UP000317169"/>
    </source>
</evidence>
<dbReference type="InterPro" id="IPR010998">
    <property type="entry name" value="Integrase_recombinase_N"/>
</dbReference>
<dbReference type="OrthoDB" id="1068680at2"/>
<dbReference type="Pfam" id="PF00589">
    <property type="entry name" value="Phage_integrase"/>
    <property type="match status" value="1"/>
</dbReference>
<protein>
    <submittedName>
        <fullName evidence="5">Site-specific integrase</fullName>
    </submittedName>
</protein>
<dbReference type="Pfam" id="PF17293">
    <property type="entry name" value="Arm-DNA-bind_5"/>
    <property type="match status" value="1"/>
</dbReference>
<dbReference type="PROSITE" id="PS51898">
    <property type="entry name" value="TYR_RECOMBINASE"/>
    <property type="match status" value="1"/>
</dbReference>
<dbReference type="Pfam" id="PF13102">
    <property type="entry name" value="Phage_int_SAM_5"/>
    <property type="match status" value="1"/>
</dbReference>
<feature type="domain" description="Tyr recombinase" evidence="4">
    <location>
        <begin position="215"/>
        <end position="396"/>
    </location>
</feature>
<evidence type="ECO:0000259" key="4">
    <source>
        <dbReference type="PROSITE" id="PS51898"/>
    </source>
</evidence>
<keyword evidence="2" id="KW-0238">DNA-binding</keyword>
<dbReference type="CDD" id="cd01185">
    <property type="entry name" value="INTN1_C_like"/>
    <property type="match status" value="1"/>
</dbReference>
<dbReference type="InterPro" id="IPR013762">
    <property type="entry name" value="Integrase-like_cat_sf"/>
</dbReference>
<dbReference type="Gene3D" id="1.10.150.130">
    <property type="match status" value="1"/>
</dbReference>
<reference evidence="5 6" key="1">
    <citation type="submission" date="2019-06" db="EMBL/GenBank/DDBJ databases">
        <title>Flavibacter putida gen. nov., sp. nov., a novel marine bacterium of the family Flavobacteriaceae isolated from coastal seawater.</title>
        <authorList>
            <person name="Feng X."/>
        </authorList>
    </citation>
    <scope>NUCLEOTIDE SEQUENCE [LARGE SCALE GENOMIC DNA]</scope>
    <source>
        <strain evidence="5 6">PLHSN227</strain>
    </source>
</reference>
<evidence type="ECO:0000256" key="3">
    <source>
        <dbReference type="ARBA" id="ARBA00023172"/>
    </source>
</evidence>
<evidence type="ECO:0000256" key="2">
    <source>
        <dbReference type="ARBA" id="ARBA00023125"/>
    </source>
</evidence>
<proteinExistence type="inferred from homology"/>
<accession>A0A507ZNZ1</accession>
<sequence>MLPKVTILAWVKKAKKDSLNQVPIYLRITKDGKRVEISLGIKIKLEQWSAKAQKAKGSSIESRKVNNTIDKAKSKITSICEEIERQGEFLTPILIKNRYLGLDVKYETLNQLINYHQQKMKATLKKGTLKNYYTTQKYLNEFVRLKYKSTDVYIKQVNYKFMIDFEDFLREQDGLNNNGLMKHLERLKKLINFAEDLEWIEKNTVKRFKLRFEQVDKGYLTKTDLAKLINADFENDTLEVVKDVFLFACHTGLAYSDLKKLAKDEITLGIDGKKWIYTRRQKTNTSLRIPLLELPLQIIQKYKDHPRVCKTDKLLPVFTNQRMNKYLKQIAEELNIKQALSSHIARHTFATTVTLSNGVPIETVSKLLGHTKLSTTQIYARIVDTKVSEDLRSLESIDNPKSAIRNK</sequence>
<dbReference type="AlphaFoldDB" id="A0A507ZNZ1"/>
<dbReference type="GO" id="GO:0015074">
    <property type="term" value="P:DNA integration"/>
    <property type="evidence" value="ECO:0007669"/>
    <property type="project" value="InterPro"/>
</dbReference>
<dbReference type="GO" id="GO:0006310">
    <property type="term" value="P:DNA recombination"/>
    <property type="evidence" value="ECO:0007669"/>
    <property type="project" value="UniProtKB-KW"/>
</dbReference>
<dbReference type="SUPFAM" id="SSF56349">
    <property type="entry name" value="DNA breaking-rejoining enzymes"/>
    <property type="match status" value="1"/>
</dbReference>
<dbReference type="InterPro" id="IPR011010">
    <property type="entry name" value="DNA_brk_join_enz"/>
</dbReference>
<comment type="similarity">
    <text evidence="1">Belongs to the 'phage' integrase family.</text>
</comment>
<dbReference type="Gene3D" id="1.10.443.10">
    <property type="entry name" value="Intergrase catalytic core"/>
    <property type="match status" value="1"/>
</dbReference>
<evidence type="ECO:0000256" key="1">
    <source>
        <dbReference type="ARBA" id="ARBA00008857"/>
    </source>
</evidence>
<keyword evidence="6" id="KW-1185">Reference proteome</keyword>
<dbReference type="PANTHER" id="PTHR30349">
    <property type="entry name" value="PHAGE INTEGRASE-RELATED"/>
    <property type="match status" value="1"/>
</dbReference>
<dbReference type="RefSeq" id="WP_141421457.1">
    <property type="nucleotide sequence ID" value="NZ_VIAR01000005.1"/>
</dbReference>
<comment type="caution">
    <text evidence="5">The sequence shown here is derived from an EMBL/GenBank/DDBJ whole genome shotgun (WGS) entry which is preliminary data.</text>
</comment>
<dbReference type="InterPro" id="IPR050090">
    <property type="entry name" value="Tyrosine_recombinase_XerCD"/>
</dbReference>
<dbReference type="GO" id="GO:0003677">
    <property type="term" value="F:DNA binding"/>
    <property type="evidence" value="ECO:0007669"/>
    <property type="project" value="UniProtKB-KW"/>
</dbReference>
<dbReference type="EMBL" id="VIAR01000005">
    <property type="protein sequence ID" value="TQD39009.1"/>
    <property type="molecule type" value="Genomic_DNA"/>
</dbReference>
<name>A0A507ZNZ1_9FLAO</name>
<dbReference type="InterPro" id="IPR025269">
    <property type="entry name" value="SAM-like_dom"/>
</dbReference>
<dbReference type="InterPro" id="IPR002104">
    <property type="entry name" value="Integrase_catalytic"/>
</dbReference>
<dbReference type="PANTHER" id="PTHR30349:SF64">
    <property type="entry name" value="PROPHAGE INTEGRASE INTD-RELATED"/>
    <property type="match status" value="1"/>
</dbReference>
<organism evidence="5 6">
    <name type="scientific">Haloflavibacter putidus</name>
    <dbReference type="NCBI Taxonomy" id="2576776"/>
    <lineage>
        <taxon>Bacteria</taxon>
        <taxon>Pseudomonadati</taxon>
        <taxon>Bacteroidota</taxon>
        <taxon>Flavobacteriia</taxon>
        <taxon>Flavobacteriales</taxon>
        <taxon>Flavobacteriaceae</taxon>
        <taxon>Haloflavibacter</taxon>
    </lineage>
</organism>
<dbReference type="InterPro" id="IPR035386">
    <property type="entry name" value="Arm-DNA-bind_5"/>
</dbReference>
<dbReference type="Proteomes" id="UP000317169">
    <property type="component" value="Unassembled WGS sequence"/>
</dbReference>
<gene>
    <name evidence="5" type="ORF">FKR84_06305</name>
</gene>
<keyword evidence="3" id="KW-0233">DNA recombination</keyword>